<dbReference type="Gene3D" id="3.15.30.10">
    <property type="entry name" value="putative capsid protein of prophage domain like"/>
    <property type="match status" value="1"/>
</dbReference>
<proteinExistence type="predicted"/>
<dbReference type="Proteomes" id="UP000269883">
    <property type="component" value="Chromosome"/>
</dbReference>
<dbReference type="Pfam" id="PF03864">
    <property type="entry name" value="Phage_cap_E"/>
    <property type="match status" value="1"/>
</dbReference>
<evidence type="ECO:0000313" key="1">
    <source>
        <dbReference type="EMBL" id="BBD08460.1"/>
    </source>
</evidence>
<organism evidence="1 2">
    <name type="scientific">Desulfovibrio ferrophilus</name>
    <dbReference type="NCBI Taxonomy" id="241368"/>
    <lineage>
        <taxon>Bacteria</taxon>
        <taxon>Pseudomonadati</taxon>
        <taxon>Thermodesulfobacteriota</taxon>
        <taxon>Desulfovibrionia</taxon>
        <taxon>Desulfovibrionales</taxon>
        <taxon>Desulfovibrionaceae</taxon>
        <taxon>Desulfovibrio</taxon>
    </lineage>
</organism>
<evidence type="ECO:0008006" key="3">
    <source>
        <dbReference type="Google" id="ProtNLM"/>
    </source>
</evidence>
<dbReference type="AlphaFoldDB" id="A0A2Z6AZ37"/>
<dbReference type="OrthoDB" id="5449178at2"/>
<dbReference type="InterPro" id="IPR005564">
    <property type="entry name" value="Major_capsid_GpE"/>
</dbReference>
<gene>
    <name evidence="1" type="ORF">DFE_1734</name>
</gene>
<protein>
    <recommendedName>
        <fullName evidence="3">Major capsid protein E</fullName>
    </recommendedName>
</protein>
<dbReference type="Gene3D" id="3.30.1930.10">
    <property type="entry name" value="capsid protein of prophage domain"/>
    <property type="match status" value="1"/>
</dbReference>
<keyword evidence="2" id="KW-1185">Reference proteome</keyword>
<reference evidence="1 2" key="1">
    <citation type="journal article" date="2018" name="Sci. Adv.">
        <title>Multi-heme cytochromes provide a pathway for survival in energy-limited environments.</title>
        <authorList>
            <person name="Deng X."/>
            <person name="Dohmae N."/>
            <person name="Nealson K.H."/>
            <person name="Hashimoto K."/>
            <person name="Okamoto A."/>
        </authorList>
    </citation>
    <scope>NUCLEOTIDE SEQUENCE [LARGE SCALE GENOMIC DNA]</scope>
    <source>
        <strain evidence="1 2">IS5</strain>
    </source>
</reference>
<accession>A0A2Z6AZ37</accession>
<evidence type="ECO:0000313" key="2">
    <source>
        <dbReference type="Proteomes" id="UP000269883"/>
    </source>
</evidence>
<dbReference type="EMBL" id="AP017378">
    <property type="protein sequence ID" value="BBD08460.1"/>
    <property type="molecule type" value="Genomic_DNA"/>
</dbReference>
<dbReference type="KEGG" id="dfl:DFE_1734"/>
<dbReference type="RefSeq" id="WP_126378573.1">
    <property type="nucleotide sequence ID" value="NZ_AP017378.1"/>
</dbReference>
<sequence>MPTQLPLQFDARTLTEVITARKPLPGLFKELFFRTRNKLPSKFAELEVLVRGRTLVPFVTDYEGGTLSPKTKRELRTVKTPRMNPIERFSAPELIDVSRPGQGPYRNTPEDLDAAIEETIVRDLDAIKDDIELTIEFMCAQAVKGGLSVVQEGMKVLDIDFLMPAEHKIVLGDGVKWGQDGGDPEANFEDWAALILNAAGVGADVCVMGTNAWRAFKGNAKIKDDLDRRRIEIGSLSPDVNKLRKGEYNGLDIYSYGGEYEDFDGTVQHLLHPDYVLLGSTSAKCSIEFGVPEDLKNHGKPNEYFAKAWEEENPSAYWMGVESRPLPFPKQSGGFVYAKVL</sequence>
<name>A0A2Z6AZ37_9BACT</name>